<dbReference type="CDD" id="cd05265">
    <property type="entry name" value="SDR_a1"/>
    <property type="match status" value="1"/>
</dbReference>
<dbReference type="InterPro" id="IPR050177">
    <property type="entry name" value="Lipid_A_modif_metabolic_enz"/>
</dbReference>
<keyword evidence="2" id="KW-0560">Oxidoreductase</keyword>
<dbReference type="SUPFAM" id="SSF51735">
    <property type="entry name" value="NAD(P)-binding Rossmann-fold domains"/>
    <property type="match status" value="1"/>
</dbReference>
<dbReference type="InterPro" id="IPR001509">
    <property type="entry name" value="Epimerase_deHydtase"/>
</dbReference>
<evidence type="ECO:0000259" key="1">
    <source>
        <dbReference type="Pfam" id="PF01370"/>
    </source>
</evidence>
<accession>A0A852T958</accession>
<sequence length="346" mass="39611">MKILVLGGSRFLGRTFVEEAQRQNHEVTIFNRGNQNEGFKDVEIITGDRFNDLSKLTNRYWDAVLDTSGFIPSSVLKSTEVLKDRVKHYTFISSISVYKDWVQENFDESYPVYDMSLDKANELAKDSNIYEYYGQFKALCEVVAETAMPGRVVNIRAGQLIGPNDYTDRIPYWIHRIADGGKILAPGNPNRPVQMIDNKDLAHWILSMMANQTAGTFNATGPDYTLTMKEFLAACMKVTGTESEIVWASEKFLLENKVAPWTEMPLWVPEEFPLEPALKDPWRGAFTVNIDKAIASGLTFRPLEESLTEIYEWEKQRNLASDEWKSGMSADREKKLLELWFQQTSK</sequence>
<dbReference type="EC" id="1.3.1.45" evidence="2"/>
<proteinExistence type="predicted"/>
<feature type="domain" description="NAD-dependent epimerase/dehydratase" evidence="1">
    <location>
        <begin position="3"/>
        <end position="217"/>
    </location>
</feature>
<dbReference type="Gene3D" id="3.40.50.720">
    <property type="entry name" value="NAD(P)-binding Rossmann-like Domain"/>
    <property type="match status" value="1"/>
</dbReference>
<dbReference type="Pfam" id="PF01370">
    <property type="entry name" value="Epimerase"/>
    <property type="match status" value="1"/>
</dbReference>
<evidence type="ECO:0000313" key="3">
    <source>
        <dbReference type="Proteomes" id="UP000548423"/>
    </source>
</evidence>
<dbReference type="EMBL" id="JACCBX010000002">
    <property type="protein sequence ID" value="NYE04028.1"/>
    <property type="molecule type" value="Genomic_DNA"/>
</dbReference>
<protein>
    <submittedName>
        <fullName evidence="2">2'-hydroxyisoflavone reductase</fullName>
        <ecNumber evidence="2">1.3.1.45</ecNumber>
    </submittedName>
</protein>
<evidence type="ECO:0000313" key="2">
    <source>
        <dbReference type="EMBL" id="NYE04028.1"/>
    </source>
</evidence>
<dbReference type="PANTHER" id="PTHR43245">
    <property type="entry name" value="BIFUNCTIONAL POLYMYXIN RESISTANCE PROTEIN ARNA"/>
    <property type="match status" value="1"/>
</dbReference>
<dbReference type="GO" id="GO:0047526">
    <property type="term" value="F:2'-hydroxyisoflavone reductase activity"/>
    <property type="evidence" value="ECO:0007669"/>
    <property type="project" value="UniProtKB-EC"/>
</dbReference>
<dbReference type="Proteomes" id="UP000548423">
    <property type="component" value="Unassembled WGS sequence"/>
</dbReference>
<reference evidence="3" key="2">
    <citation type="submission" date="2020-08" db="EMBL/GenBank/DDBJ databases">
        <title>The Agave Microbiome: Exploring the role of microbial communities in plant adaptations to desert environments.</title>
        <authorList>
            <person name="Partida-Martinez L.P."/>
        </authorList>
    </citation>
    <scope>NUCLEOTIDE SEQUENCE [LARGE SCALE GENOMIC DNA]</scope>
    <source>
        <strain evidence="3">AT2.8</strain>
    </source>
</reference>
<organism evidence="2 3">
    <name type="scientific">Neobacillus niacini</name>
    <dbReference type="NCBI Taxonomy" id="86668"/>
    <lineage>
        <taxon>Bacteria</taxon>
        <taxon>Bacillati</taxon>
        <taxon>Bacillota</taxon>
        <taxon>Bacilli</taxon>
        <taxon>Bacillales</taxon>
        <taxon>Bacillaceae</taxon>
        <taxon>Neobacillus</taxon>
    </lineage>
</organism>
<dbReference type="PANTHER" id="PTHR43245:SF13">
    <property type="entry name" value="UDP-D-APIOSE_UDP-D-XYLOSE SYNTHASE 2"/>
    <property type="match status" value="1"/>
</dbReference>
<dbReference type="AlphaFoldDB" id="A0A852T958"/>
<name>A0A852T958_9BACI</name>
<reference evidence="3" key="1">
    <citation type="submission" date="2020-07" db="EMBL/GenBank/DDBJ databases">
        <authorList>
            <person name="Partida-Martinez L."/>
            <person name="Huntemann M."/>
            <person name="Clum A."/>
            <person name="Wang J."/>
            <person name="Palaniappan K."/>
            <person name="Ritter S."/>
            <person name="Chen I.-M."/>
            <person name="Stamatis D."/>
            <person name="Reddy T."/>
            <person name="O'Malley R."/>
            <person name="Daum C."/>
            <person name="Shapiro N."/>
            <person name="Ivanova N."/>
            <person name="Kyrpides N."/>
            <person name="Woyke T."/>
        </authorList>
    </citation>
    <scope>NUCLEOTIDE SEQUENCE [LARGE SCALE GENOMIC DNA]</scope>
    <source>
        <strain evidence="3">AT2.8</strain>
    </source>
</reference>
<gene>
    <name evidence="2" type="ORF">F4694_000772</name>
</gene>
<comment type="caution">
    <text evidence="2">The sequence shown here is derived from an EMBL/GenBank/DDBJ whole genome shotgun (WGS) entry which is preliminary data.</text>
</comment>
<dbReference type="InterPro" id="IPR036291">
    <property type="entry name" value="NAD(P)-bd_dom_sf"/>
</dbReference>